<accession>A0A366SCJ7</accession>
<organism evidence="1 2">
    <name type="scientific">Fusarium coffeatum</name>
    <dbReference type="NCBI Taxonomy" id="231269"/>
    <lineage>
        <taxon>Eukaryota</taxon>
        <taxon>Fungi</taxon>
        <taxon>Dikarya</taxon>
        <taxon>Ascomycota</taxon>
        <taxon>Pezizomycotina</taxon>
        <taxon>Sordariomycetes</taxon>
        <taxon>Hypocreomycetidae</taxon>
        <taxon>Hypocreales</taxon>
        <taxon>Nectriaceae</taxon>
        <taxon>Fusarium</taxon>
        <taxon>Fusarium incarnatum-equiseti species complex</taxon>
    </lineage>
</organism>
<protein>
    <submittedName>
        <fullName evidence="1">Uncharacterized protein</fullName>
    </submittedName>
</protein>
<gene>
    <name evidence="1" type="ORF">FIESC28_00101</name>
</gene>
<name>A0A366SCJ7_9HYPO</name>
<sequence>MLTKTLLTEANTSPGNAFSPHQMRMPHLDFIYRIVAEMDQGGVTPIEGVDGTDKIRLVLPIEGGTVHGPGIKGVIVHKSGADWAEVMNPKKSFIRLNAMYTLKTDDNVHILVKANGVYKTGPGVDDKVAEKDTVTQDDVEYFTHIRFEAPGESRYGWMNGVVALGVMIMSEGKPVIDCYRLTNFPDVAAKL</sequence>
<dbReference type="OrthoDB" id="2544694at2759"/>
<dbReference type="InterPro" id="IPR020915">
    <property type="entry name" value="UPF0311"/>
</dbReference>
<keyword evidence="2" id="KW-1185">Reference proteome</keyword>
<reference evidence="1 2" key="1">
    <citation type="submission" date="2018-06" db="EMBL/GenBank/DDBJ databases">
        <title>Fusarium incarnatum-equiseti species complex species 28.</title>
        <authorList>
            <person name="Gardiner D.M."/>
        </authorList>
    </citation>
    <scope>NUCLEOTIDE SEQUENCE [LARGE SCALE GENOMIC DNA]</scope>
    <source>
        <strain evidence="1 2">FIESC_28</strain>
    </source>
</reference>
<evidence type="ECO:0000313" key="2">
    <source>
        <dbReference type="Proteomes" id="UP000253153"/>
    </source>
</evidence>
<dbReference type="EMBL" id="QKXC01000004">
    <property type="protein sequence ID" value="RBR27029.1"/>
    <property type="molecule type" value="Genomic_DNA"/>
</dbReference>
<dbReference type="AlphaFoldDB" id="A0A366SCJ7"/>
<dbReference type="PANTHER" id="PTHR37315">
    <property type="entry name" value="UPF0311 PROTEIN BLR7842"/>
    <property type="match status" value="1"/>
</dbReference>
<dbReference type="Proteomes" id="UP000253153">
    <property type="component" value="Unassembled WGS sequence"/>
</dbReference>
<dbReference type="Pfam" id="PF11578">
    <property type="entry name" value="DUF3237"/>
    <property type="match status" value="1"/>
</dbReference>
<comment type="caution">
    <text evidence="1">The sequence shown here is derived from an EMBL/GenBank/DDBJ whole genome shotgun (WGS) entry which is preliminary data.</text>
</comment>
<dbReference type="GeneID" id="41989548"/>
<proteinExistence type="predicted"/>
<dbReference type="PANTHER" id="PTHR37315:SF1">
    <property type="entry name" value="UPF0311 PROTEIN BLR7842"/>
    <property type="match status" value="1"/>
</dbReference>
<dbReference type="Gene3D" id="2.40.160.20">
    <property type="match status" value="1"/>
</dbReference>
<dbReference type="RefSeq" id="XP_031021620.1">
    <property type="nucleotide sequence ID" value="XM_031154252.1"/>
</dbReference>
<evidence type="ECO:0000313" key="1">
    <source>
        <dbReference type="EMBL" id="RBR27029.1"/>
    </source>
</evidence>